<accession>A0A830FWW4</accession>
<sequence length="105" mass="11931">MLAARIHPFENDSSLWFWGLVQDDNLDTDPVELLSKYETSEIPNCTVVARVETITENPDDEEDDNEDQEGIQFGTFHHFSDAIASDFGFKMSYPAISISPIAIYR</sequence>
<protein>
    <submittedName>
        <fullName evidence="1">Uncharacterized protein</fullName>
    </submittedName>
</protein>
<proteinExistence type="predicted"/>
<gene>
    <name evidence="1" type="ORF">GCM10009006_34070</name>
</gene>
<evidence type="ECO:0000313" key="1">
    <source>
        <dbReference type="EMBL" id="GGM50011.1"/>
    </source>
</evidence>
<name>A0A830FWW4_HALAR</name>
<dbReference type="EMBL" id="BMON01000004">
    <property type="protein sequence ID" value="GGM50011.1"/>
    <property type="molecule type" value="Genomic_DNA"/>
</dbReference>
<evidence type="ECO:0000313" key="2">
    <source>
        <dbReference type="Proteomes" id="UP000656367"/>
    </source>
</evidence>
<comment type="caution">
    <text evidence="1">The sequence shown here is derived from an EMBL/GenBank/DDBJ whole genome shotgun (WGS) entry which is preliminary data.</text>
</comment>
<organism evidence="1 2">
    <name type="scientific">Haloarcula argentinensis</name>
    <dbReference type="NCBI Taxonomy" id="43776"/>
    <lineage>
        <taxon>Archaea</taxon>
        <taxon>Methanobacteriati</taxon>
        <taxon>Methanobacteriota</taxon>
        <taxon>Stenosarchaea group</taxon>
        <taxon>Halobacteria</taxon>
        <taxon>Halobacteriales</taxon>
        <taxon>Haloarculaceae</taxon>
        <taxon>Haloarcula</taxon>
    </lineage>
</organism>
<dbReference type="AlphaFoldDB" id="A0A830FWW4"/>
<dbReference type="Proteomes" id="UP000656367">
    <property type="component" value="Unassembled WGS sequence"/>
</dbReference>
<reference evidence="1" key="2">
    <citation type="submission" date="2020-09" db="EMBL/GenBank/DDBJ databases">
        <authorList>
            <person name="Sun Q."/>
            <person name="Ohkuma M."/>
        </authorList>
    </citation>
    <scope>NUCLEOTIDE SEQUENCE</scope>
    <source>
        <strain evidence="1">JCM 15759</strain>
    </source>
</reference>
<reference evidence="1" key="1">
    <citation type="journal article" date="2014" name="Int. J. Syst. Evol. Microbiol.">
        <title>Complete genome sequence of Corynebacterium casei LMG S-19264T (=DSM 44701T), isolated from a smear-ripened cheese.</title>
        <authorList>
            <consortium name="US DOE Joint Genome Institute (JGI-PGF)"/>
            <person name="Walter F."/>
            <person name="Albersmeier A."/>
            <person name="Kalinowski J."/>
            <person name="Ruckert C."/>
        </authorList>
    </citation>
    <scope>NUCLEOTIDE SEQUENCE</scope>
    <source>
        <strain evidence="1">JCM 15759</strain>
    </source>
</reference>